<sequence length="412" mass="46988">MFQCQRRNIEKMAETVSGSRYQRLHHMLSESTWDRRNVRRQLIADANVHFGYASALLIDESAFAKKGDLSAGVARQWNGRLGKTDNSQVGVFAAVVRDRVAALVEGELYVPEEWFADPQRCREAGIPEDMEFRTKGEIALDMIHRLRREGLRFAYTVFDAGYGHLPWLLRALDGEGETFLAEVHSDQTIYLSDPAPAVPERQSARGKAPSRLQAQTPPLTVAAWATAQPASRWCRLSVREGEKGEVVADYLKQRVWLWDGVEQRARCWHLLVRREVDGAKLKFCLSNAKPEASLRRLADMQVARHFVERAFEDAKGACGMADYQVRGWQAWHHHMALVMVALMFLAKERLTHRETADLLSCNDLVDIMRHKLPRKIETDADLVASIENRHRQRQLAKDFAYRKQAAILSASD</sequence>
<name>A0A9D7QHF8_9RHOO</name>
<dbReference type="InterPro" id="IPR038721">
    <property type="entry name" value="IS701-like_DDE_dom"/>
</dbReference>
<dbReference type="Pfam" id="PF13546">
    <property type="entry name" value="DDE_5"/>
    <property type="match status" value="1"/>
</dbReference>
<dbReference type="Proteomes" id="UP000808146">
    <property type="component" value="Unassembled WGS sequence"/>
</dbReference>
<evidence type="ECO:0000313" key="3">
    <source>
        <dbReference type="Proteomes" id="UP000808146"/>
    </source>
</evidence>
<comment type="caution">
    <text evidence="2">The sequence shown here is derived from an EMBL/GenBank/DDBJ whole genome shotgun (WGS) entry which is preliminary data.</text>
</comment>
<proteinExistence type="predicted"/>
<protein>
    <submittedName>
        <fullName evidence="2">IS701 family transposase</fullName>
    </submittedName>
</protein>
<dbReference type="AlphaFoldDB" id="A0A9D7QHF8"/>
<reference evidence="2" key="1">
    <citation type="submission" date="2020-10" db="EMBL/GenBank/DDBJ databases">
        <title>Connecting structure to function with the recovery of over 1000 high-quality activated sludge metagenome-assembled genomes encoding full-length rRNA genes using long-read sequencing.</title>
        <authorList>
            <person name="Singleton C.M."/>
            <person name="Petriglieri F."/>
            <person name="Kristensen J.M."/>
            <person name="Kirkegaard R.H."/>
            <person name="Michaelsen T.Y."/>
            <person name="Andersen M.H."/>
            <person name="Karst S.M."/>
            <person name="Dueholm M.S."/>
            <person name="Nielsen P.H."/>
            <person name="Albertsen M."/>
        </authorList>
    </citation>
    <scope>NUCLEOTIDE SEQUENCE</scope>
    <source>
        <strain evidence="2">OdNE_18-Q3-R46-58_BAT3C.305</strain>
    </source>
</reference>
<dbReference type="SUPFAM" id="SSF53098">
    <property type="entry name" value="Ribonuclease H-like"/>
    <property type="match status" value="1"/>
</dbReference>
<dbReference type="InterPro" id="IPR039365">
    <property type="entry name" value="IS701-like"/>
</dbReference>
<organism evidence="2 3">
    <name type="scientific">Candidatus Dechloromonas phosphorivorans</name>
    <dbReference type="NCBI Taxonomy" id="2899244"/>
    <lineage>
        <taxon>Bacteria</taxon>
        <taxon>Pseudomonadati</taxon>
        <taxon>Pseudomonadota</taxon>
        <taxon>Betaproteobacteria</taxon>
        <taxon>Rhodocyclales</taxon>
        <taxon>Azonexaceae</taxon>
        <taxon>Dechloromonas</taxon>
    </lineage>
</organism>
<evidence type="ECO:0000313" key="2">
    <source>
        <dbReference type="EMBL" id="MBK8890226.1"/>
    </source>
</evidence>
<gene>
    <name evidence="2" type="ORF">IPN75_07375</name>
</gene>
<evidence type="ECO:0000259" key="1">
    <source>
        <dbReference type="Pfam" id="PF13546"/>
    </source>
</evidence>
<dbReference type="NCBIfam" id="NF033540">
    <property type="entry name" value="transpos_IS701"/>
    <property type="match status" value="1"/>
</dbReference>
<dbReference type="PANTHER" id="PTHR33627">
    <property type="entry name" value="TRANSPOSASE"/>
    <property type="match status" value="1"/>
</dbReference>
<feature type="domain" description="Transposase IS701-like DDE" evidence="1">
    <location>
        <begin position="2"/>
        <end position="244"/>
    </location>
</feature>
<dbReference type="EMBL" id="JADKBR010000005">
    <property type="protein sequence ID" value="MBK8890226.1"/>
    <property type="molecule type" value="Genomic_DNA"/>
</dbReference>
<dbReference type="PANTHER" id="PTHR33627:SF1">
    <property type="entry name" value="TRANSPOSASE"/>
    <property type="match status" value="1"/>
</dbReference>
<dbReference type="InterPro" id="IPR012337">
    <property type="entry name" value="RNaseH-like_sf"/>
</dbReference>
<accession>A0A9D7QHF8</accession>